<dbReference type="InterPro" id="IPR017907">
    <property type="entry name" value="Znf_RING_CS"/>
</dbReference>
<feature type="domain" description="RING-type" evidence="5">
    <location>
        <begin position="32"/>
        <end position="72"/>
    </location>
</feature>
<dbReference type="AlphaFoldDB" id="A0A3B3XCT3"/>
<evidence type="ECO:0000259" key="6">
    <source>
        <dbReference type="PROSITE" id="PS50119"/>
    </source>
</evidence>
<dbReference type="InterPro" id="IPR013083">
    <property type="entry name" value="Znf_RING/FYVE/PHD"/>
</dbReference>
<dbReference type="Pfam" id="PF13445">
    <property type="entry name" value="zf-RING_UBOX"/>
    <property type="match status" value="1"/>
</dbReference>
<dbReference type="PROSITE" id="PS50089">
    <property type="entry name" value="ZF_RING_2"/>
    <property type="match status" value="1"/>
</dbReference>
<dbReference type="SUPFAM" id="SSF57845">
    <property type="entry name" value="B-box zinc-binding domain"/>
    <property type="match status" value="1"/>
</dbReference>
<dbReference type="Proteomes" id="UP000261480">
    <property type="component" value="Unplaced"/>
</dbReference>
<dbReference type="Gene3D" id="3.30.40.10">
    <property type="entry name" value="Zinc/RING finger domain, C3HC4 (zinc finger)"/>
    <property type="match status" value="1"/>
</dbReference>
<dbReference type="SUPFAM" id="SSF57850">
    <property type="entry name" value="RING/U-box"/>
    <property type="match status" value="1"/>
</dbReference>
<organism evidence="7 8">
    <name type="scientific">Poecilia mexicana</name>
    <dbReference type="NCBI Taxonomy" id="48701"/>
    <lineage>
        <taxon>Eukaryota</taxon>
        <taxon>Metazoa</taxon>
        <taxon>Chordata</taxon>
        <taxon>Craniata</taxon>
        <taxon>Vertebrata</taxon>
        <taxon>Euteleostomi</taxon>
        <taxon>Actinopterygii</taxon>
        <taxon>Neopterygii</taxon>
        <taxon>Teleostei</taxon>
        <taxon>Neoteleostei</taxon>
        <taxon>Acanthomorphata</taxon>
        <taxon>Ovalentaria</taxon>
        <taxon>Atherinomorphae</taxon>
        <taxon>Cyprinodontiformes</taxon>
        <taxon>Poeciliidae</taxon>
        <taxon>Poeciliinae</taxon>
        <taxon>Poecilia</taxon>
    </lineage>
</organism>
<dbReference type="Ensembl" id="ENSPMET00000020415.1">
    <property type="protein sequence ID" value="ENSPMEP00000012867.1"/>
    <property type="gene ID" value="ENSPMEG00000015118.1"/>
</dbReference>
<dbReference type="Pfam" id="PF00643">
    <property type="entry name" value="zf-B_box"/>
    <property type="match status" value="1"/>
</dbReference>
<evidence type="ECO:0008006" key="9">
    <source>
        <dbReference type="Google" id="ProtNLM"/>
    </source>
</evidence>
<dbReference type="SMART" id="SM00336">
    <property type="entry name" value="BBOX"/>
    <property type="match status" value="1"/>
</dbReference>
<evidence type="ECO:0000256" key="4">
    <source>
        <dbReference type="PROSITE-ProRule" id="PRU00024"/>
    </source>
</evidence>
<reference evidence="7" key="2">
    <citation type="submission" date="2025-09" db="UniProtKB">
        <authorList>
            <consortium name="Ensembl"/>
        </authorList>
    </citation>
    <scope>IDENTIFICATION</scope>
</reference>
<evidence type="ECO:0000259" key="5">
    <source>
        <dbReference type="PROSITE" id="PS50089"/>
    </source>
</evidence>
<dbReference type="STRING" id="48701.ENSPMEP00000012867"/>
<evidence type="ECO:0000256" key="2">
    <source>
        <dbReference type="ARBA" id="ARBA00022771"/>
    </source>
</evidence>
<dbReference type="InterPro" id="IPR050143">
    <property type="entry name" value="TRIM/RBCC"/>
</dbReference>
<dbReference type="PANTHER" id="PTHR24103">
    <property type="entry name" value="E3 UBIQUITIN-PROTEIN LIGASE TRIM"/>
    <property type="match status" value="1"/>
</dbReference>
<keyword evidence="3" id="KW-0862">Zinc</keyword>
<protein>
    <recommendedName>
        <fullName evidence="9">RING-type domain-containing protein</fullName>
    </recommendedName>
</protein>
<keyword evidence="2 4" id="KW-0863">Zinc-finger</keyword>
<dbReference type="PROSITE" id="PS50119">
    <property type="entry name" value="ZF_BBOX"/>
    <property type="match status" value="1"/>
</dbReference>
<feature type="domain" description="B box-type" evidence="6">
    <location>
        <begin position="92"/>
        <end position="132"/>
    </location>
</feature>
<dbReference type="InterPro" id="IPR000315">
    <property type="entry name" value="Znf_B-box"/>
</dbReference>
<dbReference type="InterPro" id="IPR001841">
    <property type="entry name" value="Znf_RING"/>
</dbReference>
<proteinExistence type="predicted"/>
<sequence length="201" mass="22540">MAFKMTVSSAKKLTKMAEKIALRALLESYLSCHVCSETFIDPVSLSCNHSFCSSCLKEFWEQTGKKNCPICKRSSKEEPQKSGSSERETGAKQLMVCSKHQELPKLFCKDEQRAVCPVCEFSLHQSHKVVPIEEAVSELKESESSWTMTAALCPSTTLKIRPTSTLTETLSLRNSSLISVLEKLLAQKRQRSKLCETEKLV</sequence>
<dbReference type="PROSITE" id="PS00518">
    <property type="entry name" value="ZF_RING_1"/>
    <property type="match status" value="1"/>
</dbReference>
<evidence type="ECO:0000313" key="8">
    <source>
        <dbReference type="Proteomes" id="UP000261480"/>
    </source>
</evidence>
<evidence type="ECO:0000256" key="3">
    <source>
        <dbReference type="ARBA" id="ARBA00022833"/>
    </source>
</evidence>
<dbReference type="SMART" id="SM00184">
    <property type="entry name" value="RING"/>
    <property type="match status" value="1"/>
</dbReference>
<dbReference type="GO" id="GO:0008270">
    <property type="term" value="F:zinc ion binding"/>
    <property type="evidence" value="ECO:0007669"/>
    <property type="project" value="UniProtKB-KW"/>
</dbReference>
<evidence type="ECO:0000313" key="7">
    <source>
        <dbReference type="Ensembl" id="ENSPMEP00000012867.1"/>
    </source>
</evidence>
<keyword evidence="8" id="KW-1185">Reference proteome</keyword>
<name>A0A3B3XCT3_9TELE</name>
<reference evidence="7" key="1">
    <citation type="submission" date="2025-08" db="UniProtKB">
        <authorList>
            <consortium name="Ensembl"/>
        </authorList>
    </citation>
    <scope>IDENTIFICATION</scope>
</reference>
<dbReference type="InterPro" id="IPR027370">
    <property type="entry name" value="Znf-RING_euk"/>
</dbReference>
<evidence type="ECO:0000256" key="1">
    <source>
        <dbReference type="ARBA" id="ARBA00022723"/>
    </source>
</evidence>
<accession>A0A3B3XCT3</accession>
<dbReference type="Gene3D" id="3.30.160.60">
    <property type="entry name" value="Classic Zinc Finger"/>
    <property type="match status" value="1"/>
</dbReference>
<keyword evidence="1" id="KW-0479">Metal-binding</keyword>